<evidence type="ECO:0000313" key="8">
    <source>
        <dbReference type="EMBL" id="KAJ4495665.1"/>
    </source>
</evidence>
<dbReference type="Proteomes" id="UP001150238">
    <property type="component" value="Unassembled WGS sequence"/>
</dbReference>
<dbReference type="InterPro" id="IPR013083">
    <property type="entry name" value="Znf_RING/FYVE/PHD"/>
</dbReference>
<dbReference type="PROSITE" id="PS50089">
    <property type="entry name" value="ZF_RING_2"/>
    <property type="match status" value="1"/>
</dbReference>
<gene>
    <name evidence="8" type="ORF">C8J55DRAFT_553433</name>
</gene>
<feature type="compositionally biased region" description="Polar residues" evidence="6">
    <location>
        <begin position="92"/>
        <end position="105"/>
    </location>
</feature>
<feature type="region of interest" description="Disordered" evidence="6">
    <location>
        <begin position="86"/>
        <end position="121"/>
    </location>
</feature>
<accession>A0A9W9E0M8</accession>
<comment type="caution">
    <text evidence="8">The sequence shown here is derived from an EMBL/GenBank/DDBJ whole genome shotgun (WGS) entry which is preliminary data.</text>
</comment>
<proteinExistence type="predicted"/>
<evidence type="ECO:0000256" key="3">
    <source>
        <dbReference type="ARBA" id="ARBA00022833"/>
    </source>
</evidence>
<name>A0A9W9E0M8_9AGAR</name>
<feature type="domain" description="RING-type" evidence="7">
    <location>
        <begin position="175"/>
        <end position="219"/>
    </location>
</feature>
<evidence type="ECO:0000256" key="4">
    <source>
        <dbReference type="PROSITE-ProRule" id="PRU00175"/>
    </source>
</evidence>
<reference evidence="8" key="2">
    <citation type="journal article" date="2023" name="Proc. Natl. Acad. Sci. U.S.A.">
        <title>A global phylogenomic analysis of the shiitake genus Lentinula.</title>
        <authorList>
            <person name="Sierra-Patev S."/>
            <person name="Min B."/>
            <person name="Naranjo-Ortiz M."/>
            <person name="Looney B."/>
            <person name="Konkel Z."/>
            <person name="Slot J.C."/>
            <person name="Sakamoto Y."/>
            <person name="Steenwyk J.L."/>
            <person name="Rokas A."/>
            <person name="Carro J."/>
            <person name="Camarero S."/>
            <person name="Ferreira P."/>
            <person name="Molpeceres G."/>
            <person name="Ruiz-Duenas F.J."/>
            <person name="Serrano A."/>
            <person name="Henrissat B."/>
            <person name="Drula E."/>
            <person name="Hughes K.W."/>
            <person name="Mata J.L."/>
            <person name="Ishikawa N.K."/>
            <person name="Vargas-Isla R."/>
            <person name="Ushijima S."/>
            <person name="Smith C.A."/>
            <person name="Donoghue J."/>
            <person name="Ahrendt S."/>
            <person name="Andreopoulos W."/>
            <person name="He G."/>
            <person name="LaButti K."/>
            <person name="Lipzen A."/>
            <person name="Ng V."/>
            <person name="Riley R."/>
            <person name="Sandor L."/>
            <person name="Barry K."/>
            <person name="Martinez A.T."/>
            <person name="Xiao Y."/>
            <person name="Gibbons J.G."/>
            <person name="Terashima K."/>
            <person name="Grigoriev I.V."/>
            <person name="Hibbett D."/>
        </authorList>
    </citation>
    <scope>NUCLEOTIDE SEQUENCE</scope>
    <source>
        <strain evidence="8">Sp2 HRB7682 ss15</strain>
    </source>
</reference>
<dbReference type="InterPro" id="IPR027370">
    <property type="entry name" value="Znf-RING_euk"/>
</dbReference>
<organism evidence="8 9">
    <name type="scientific">Lentinula lateritia</name>
    <dbReference type="NCBI Taxonomy" id="40482"/>
    <lineage>
        <taxon>Eukaryota</taxon>
        <taxon>Fungi</taxon>
        <taxon>Dikarya</taxon>
        <taxon>Basidiomycota</taxon>
        <taxon>Agaricomycotina</taxon>
        <taxon>Agaricomycetes</taxon>
        <taxon>Agaricomycetidae</taxon>
        <taxon>Agaricales</taxon>
        <taxon>Marasmiineae</taxon>
        <taxon>Omphalotaceae</taxon>
        <taxon>Lentinula</taxon>
    </lineage>
</organism>
<dbReference type="EMBL" id="JANVFS010000001">
    <property type="protein sequence ID" value="KAJ4495665.1"/>
    <property type="molecule type" value="Genomic_DNA"/>
</dbReference>
<protein>
    <recommendedName>
        <fullName evidence="7">RING-type domain-containing protein</fullName>
    </recommendedName>
</protein>
<keyword evidence="3" id="KW-0862">Zinc</keyword>
<keyword evidence="2 4" id="KW-0863">Zinc-finger</keyword>
<evidence type="ECO:0000259" key="7">
    <source>
        <dbReference type="PROSITE" id="PS50089"/>
    </source>
</evidence>
<feature type="compositionally biased region" description="Polar residues" evidence="6">
    <location>
        <begin position="63"/>
        <end position="72"/>
    </location>
</feature>
<dbReference type="AlphaFoldDB" id="A0A9W9E0M8"/>
<evidence type="ECO:0000256" key="1">
    <source>
        <dbReference type="ARBA" id="ARBA00022723"/>
    </source>
</evidence>
<dbReference type="Gene3D" id="3.30.40.10">
    <property type="entry name" value="Zinc/RING finger domain, C3HC4 (zinc finger)"/>
    <property type="match status" value="1"/>
</dbReference>
<dbReference type="InterPro" id="IPR017907">
    <property type="entry name" value="Znf_RING_CS"/>
</dbReference>
<dbReference type="Pfam" id="PF13445">
    <property type="entry name" value="zf-RING_UBOX"/>
    <property type="match status" value="1"/>
</dbReference>
<reference evidence="8" key="1">
    <citation type="submission" date="2022-08" db="EMBL/GenBank/DDBJ databases">
        <authorList>
            <consortium name="DOE Joint Genome Institute"/>
            <person name="Min B."/>
            <person name="Riley R."/>
            <person name="Sierra-Patev S."/>
            <person name="Naranjo-Ortiz M."/>
            <person name="Looney B."/>
            <person name="Konkel Z."/>
            <person name="Slot J.C."/>
            <person name="Sakamoto Y."/>
            <person name="Steenwyk J.L."/>
            <person name="Rokas A."/>
            <person name="Carro J."/>
            <person name="Camarero S."/>
            <person name="Ferreira P."/>
            <person name="Molpeceres G."/>
            <person name="Ruiz-Duenas F.J."/>
            <person name="Serrano A."/>
            <person name="Henrissat B."/>
            <person name="Drula E."/>
            <person name="Hughes K.W."/>
            <person name="Mata J.L."/>
            <person name="Ishikawa N.K."/>
            <person name="Vargas-Isla R."/>
            <person name="Ushijima S."/>
            <person name="Smith C.A."/>
            <person name="Ahrendt S."/>
            <person name="Andreopoulos W."/>
            <person name="He G."/>
            <person name="Labutti K."/>
            <person name="Lipzen A."/>
            <person name="Ng V."/>
            <person name="Sandor L."/>
            <person name="Barry K."/>
            <person name="Martinez A.T."/>
            <person name="Xiao Y."/>
            <person name="Gibbons J.G."/>
            <person name="Terashima K."/>
            <person name="Hibbett D.S."/>
            <person name="Grigoriev I.V."/>
        </authorList>
    </citation>
    <scope>NUCLEOTIDE SEQUENCE</scope>
    <source>
        <strain evidence="8">Sp2 HRB7682 ss15</strain>
    </source>
</reference>
<dbReference type="SUPFAM" id="SSF57850">
    <property type="entry name" value="RING/U-box"/>
    <property type="match status" value="1"/>
</dbReference>
<feature type="coiled-coil region" evidence="5">
    <location>
        <begin position="148"/>
        <end position="175"/>
    </location>
</feature>
<evidence type="ECO:0000256" key="2">
    <source>
        <dbReference type="ARBA" id="ARBA00022771"/>
    </source>
</evidence>
<evidence type="ECO:0000256" key="6">
    <source>
        <dbReference type="SAM" id="MobiDB-lite"/>
    </source>
</evidence>
<dbReference type="PANTHER" id="PTHR23327">
    <property type="entry name" value="RING FINGER PROTEIN 127"/>
    <property type="match status" value="1"/>
</dbReference>
<keyword evidence="5" id="KW-0175">Coiled coil</keyword>
<sequence length="295" mass="32739">MRTNTPAVARRWRSLTDQTSGSLLFGRPSPCPTVRYGRKSRSLSQRHTVSASSASLSRDHPAASSSTPSGHQYNLALDYEEPVLLPRMPSPALTSNQLPPSSPDASTHEVHLMNPESDDDRRKVVSMKLSVDTLLSRGVEPSGEFQAQANHGNDLENAKIRIQALEEAAKERNKCPCCFEMMLQPFILSCGHTFCKNCLETISALYLRAKYNFACPSCRTIQGRFTPIPNYSVQESVDHMLNVEDISTPMRQPLQWPRTFQSGSVSFPFPSRIETYPIAAPTAAPAPFPIPVYDE</sequence>
<feature type="region of interest" description="Disordered" evidence="6">
    <location>
        <begin position="20"/>
        <end position="73"/>
    </location>
</feature>
<dbReference type="InterPro" id="IPR001841">
    <property type="entry name" value="Znf_RING"/>
</dbReference>
<dbReference type="PROSITE" id="PS00518">
    <property type="entry name" value="ZF_RING_1"/>
    <property type="match status" value="1"/>
</dbReference>
<evidence type="ECO:0000256" key="5">
    <source>
        <dbReference type="SAM" id="Coils"/>
    </source>
</evidence>
<evidence type="ECO:0000313" key="9">
    <source>
        <dbReference type="Proteomes" id="UP001150238"/>
    </source>
</evidence>
<dbReference type="SMART" id="SM00184">
    <property type="entry name" value="RING"/>
    <property type="match status" value="1"/>
</dbReference>
<dbReference type="GO" id="GO:0008270">
    <property type="term" value="F:zinc ion binding"/>
    <property type="evidence" value="ECO:0007669"/>
    <property type="project" value="UniProtKB-KW"/>
</dbReference>
<feature type="compositionally biased region" description="Polar residues" evidence="6">
    <location>
        <begin position="42"/>
        <end position="56"/>
    </location>
</feature>
<keyword evidence="1" id="KW-0479">Metal-binding</keyword>